<feature type="domain" description="Reverse transcriptase zinc-binding" evidence="2">
    <location>
        <begin position="19"/>
        <end position="86"/>
    </location>
</feature>
<accession>D7MSS8</accession>
<dbReference type="InterPro" id="IPR044730">
    <property type="entry name" value="RNase_H-like_dom_plant"/>
</dbReference>
<dbReference type="PANTHER" id="PTHR47074">
    <property type="entry name" value="BNAC02G40300D PROTEIN"/>
    <property type="match status" value="1"/>
</dbReference>
<proteinExistence type="predicted"/>
<evidence type="ECO:0000313" key="4">
    <source>
        <dbReference type="Proteomes" id="UP000008694"/>
    </source>
</evidence>
<dbReference type="Proteomes" id="UP000008694">
    <property type="component" value="Unassembled WGS sequence"/>
</dbReference>
<dbReference type="Gramene" id="scaffold_800923.1">
    <property type="protein sequence ID" value="scaffold_800923.1"/>
    <property type="gene ID" value="scaffold_800923.1"/>
</dbReference>
<dbReference type="InterPro" id="IPR036397">
    <property type="entry name" value="RNaseH_sf"/>
</dbReference>
<dbReference type="eggNOG" id="KOG1075">
    <property type="taxonomic scope" value="Eukaryota"/>
</dbReference>
<dbReference type="InterPro" id="IPR026960">
    <property type="entry name" value="RVT-Znf"/>
</dbReference>
<gene>
    <name evidence="3" type="ORF">ARALYDRAFT_917523</name>
</gene>
<dbReference type="GO" id="GO:0004523">
    <property type="term" value="F:RNA-DNA hybrid ribonuclease activity"/>
    <property type="evidence" value="ECO:0007669"/>
    <property type="project" value="InterPro"/>
</dbReference>
<dbReference type="EMBL" id="GL348720">
    <property type="protein sequence ID" value="EFH41781.1"/>
    <property type="molecule type" value="Genomic_DNA"/>
</dbReference>
<dbReference type="KEGG" id="aly:9301596"/>
<organism evidence="4">
    <name type="scientific">Arabidopsis lyrata subsp. lyrata</name>
    <name type="common">Lyre-leaved rock-cress</name>
    <dbReference type="NCBI Taxonomy" id="81972"/>
    <lineage>
        <taxon>Eukaryota</taxon>
        <taxon>Viridiplantae</taxon>
        <taxon>Streptophyta</taxon>
        <taxon>Embryophyta</taxon>
        <taxon>Tracheophyta</taxon>
        <taxon>Spermatophyta</taxon>
        <taxon>Magnoliopsida</taxon>
        <taxon>eudicotyledons</taxon>
        <taxon>Gunneridae</taxon>
        <taxon>Pentapetalae</taxon>
        <taxon>rosids</taxon>
        <taxon>malvids</taxon>
        <taxon>Brassicales</taxon>
        <taxon>Brassicaceae</taxon>
        <taxon>Camelineae</taxon>
        <taxon>Arabidopsis</taxon>
    </lineage>
</organism>
<dbReference type="CDD" id="cd06222">
    <property type="entry name" value="RNase_H_like"/>
    <property type="match status" value="1"/>
</dbReference>
<protein>
    <recommendedName>
        <fullName evidence="5">RNase H type-1 domain-containing protein</fullName>
    </recommendedName>
</protein>
<dbReference type="Gene3D" id="3.30.420.10">
    <property type="entry name" value="Ribonuclease H-like superfamily/Ribonuclease H"/>
    <property type="match status" value="1"/>
</dbReference>
<dbReference type="GO" id="GO:0003676">
    <property type="term" value="F:nucleic acid binding"/>
    <property type="evidence" value="ECO:0007669"/>
    <property type="project" value="InterPro"/>
</dbReference>
<evidence type="ECO:0008006" key="5">
    <source>
        <dbReference type="Google" id="ProtNLM"/>
    </source>
</evidence>
<dbReference type="InterPro" id="IPR052929">
    <property type="entry name" value="RNase_H-like_EbsB-rel"/>
</dbReference>
<feature type="domain" description="RNase H type-1" evidence="1">
    <location>
        <begin position="202"/>
        <end position="323"/>
    </location>
</feature>
<sequence length="352" mass="40916">MNLSIEDDEPKAPLALHPDIATKIWNLNIVPKLKHFLWRYASKAIGIAENLRRRNMNVNPYCSRCCNELETNDHTLFSCPSIRPIWRAAGIPTQDLWDRDKPFEGKIRFLLDLHDNKHIDKVCRYLPFWLLWRIWKTRNDLIFNHKVTKGEDIVGQALIDTKEWLDCQDRTHGPQHDGKLQGVRSSRSSKWCKPERGYVKCNFDASHYEGNQSSGLGRIIRDSNGTCLDCGMGKFQGRQTIEEAECSALIWAIQASWALGYRHVEFEGDNANIVNLINEGGINLRLKHYMEEIWQWRNMFNSIKFTFRHREQNGCADLLARKAVQSPNNYYLYHCCPSFLNSLVNNDADSVF</sequence>
<evidence type="ECO:0000313" key="3">
    <source>
        <dbReference type="EMBL" id="EFH41781.1"/>
    </source>
</evidence>
<dbReference type="PANTHER" id="PTHR47074:SF78">
    <property type="entry name" value="GB|AAF30348.1-RELATED"/>
    <property type="match status" value="1"/>
</dbReference>
<dbReference type="OrthoDB" id="1108224at2759"/>
<dbReference type="STRING" id="81972.D7MSS8"/>
<dbReference type="SUPFAM" id="SSF53098">
    <property type="entry name" value="Ribonuclease H-like"/>
    <property type="match status" value="1"/>
</dbReference>
<dbReference type="HOGENOM" id="CLU_000680_14_0_1"/>
<name>D7MSS8_ARALL</name>
<dbReference type="Pfam" id="PF13456">
    <property type="entry name" value="RVT_3"/>
    <property type="match status" value="1"/>
</dbReference>
<keyword evidence="4" id="KW-1185">Reference proteome</keyword>
<evidence type="ECO:0000259" key="1">
    <source>
        <dbReference type="Pfam" id="PF13456"/>
    </source>
</evidence>
<evidence type="ECO:0000259" key="2">
    <source>
        <dbReference type="Pfam" id="PF13966"/>
    </source>
</evidence>
<dbReference type="InterPro" id="IPR002156">
    <property type="entry name" value="RNaseH_domain"/>
</dbReference>
<dbReference type="InterPro" id="IPR012337">
    <property type="entry name" value="RNaseH-like_sf"/>
</dbReference>
<dbReference type="AlphaFoldDB" id="D7MSS8"/>
<dbReference type="Pfam" id="PF13966">
    <property type="entry name" value="zf-RVT"/>
    <property type="match status" value="1"/>
</dbReference>
<reference evidence="4" key="1">
    <citation type="journal article" date="2011" name="Nat. Genet.">
        <title>The Arabidopsis lyrata genome sequence and the basis of rapid genome size change.</title>
        <authorList>
            <person name="Hu T.T."/>
            <person name="Pattyn P."/>
            <person name="Bakker E.G."/>
            <person name="Cao J."/>
            <person name="Cheng J.-F."/>
            <person name="Clark R.M."/>
            <person name="Fahlgren N."/>
            <person name="Fawcett J.A."/>
            <person name="Grimwood J."/>
            <person name="Gundlach H."/>
            <person name="Haberer G."/>
            <person name="Hollister J.D."/>
            <person name="Ossowski S."/>
            <person name="Ottilar R.P."/>
            <person name="Salamov A.A."/>
            <person name="Schneeberger K."/>
            <person name="Spannagl M."/>
            <person name="Wang X."/>
            <person name="Yang L."/>
            <person name="Nasrallah M.E."/>
            <person name="Bergelson J."/>
            <person name="Carrington J.C."/>
            <person name="Gaut B.S."/>
            <person name="Schmutz J."/>
            <person name="Mayer K.F.X."/>
            <person name="Van de Peer Y."/>
            <person name="Grigoriev I.V."/>
            <person name="Nordborg M."/>
            <person name="Weigel D."/>
            <person name="Guo Y.-L."/>
        </authorList>
    </citation>
    <scope>NUCLEOTIDE SEQUENCE [LARGE SCALE GENOMIC DNA]</scope>
    <source>
        <strain evidence="4">cv. MN47</strain>
    </source>
</reference>